<dbReference type="Proteomes" id="UP000243750">
    <property type="component" value="Unassembled WGS sequence"/>
</dbReference>
<dbReference type="Proteomes" id="UP000344571">
    <property type="component" value="Chromosome"/>
</dbReference>
<keyword evidence="2 4" id="KW-0808">Transferase</keyword>
<feature type="binding site" evidence="4">
    <location>
        <position position="12"/>
    </location>
    <ligand>
        <name>3-amino-2-oxopropyl phosphate</name>
        <dbReference type="ChEBI" id="CHEBI:57279"/>
    </ligand>
</feature>
<dbReference type="NCBIfam" id="NF003625">
    <property type="entry name" value="PRK05265.1-3"/>
    <property type="match status" value="1"/>
</dbReference>
<comment type="pathway">
    <text evidence="4">Cofactor biosynthesis; pyridoxine 5'-phosphate biosynthesis; pyridoxine 5'-phosphate from D-erythrose 4-phosphate: step 5/5.</text>
</comment>
<dbReference type="AlphaFoldDB" id="A0AA92ELS2"/>
<dbReference type="CDD" id="cd00003">
    <property type="entry name" value="PNPsynthase"/>
    <property type="match status" value="1"/>
</dbReference>
<feature type="binding site" evidence="4">
    <location>
        <position position="55"/>
    </location>
    <ligand>
        <name>1-deoxy-D-xylulose 5-phosphate</name>
        <dbReference type="ChEBI" id="CHEBI:57792"/>
    </ligand>
</feature>
<dbReference type="NCBIfam" id="NF003623">
    <property type="entry name" value="PRK05265.1-1"/>
    <property type="match status" value="1"/>
</dbReference>
<keyword evidence="9" id="KW-1185">Reference proteome</keyword>
<dbReference type="Pfam" id="PF03740">
    <property type="entry name" value="PdxJ"/>
    <property type="match status" value="1"/>
</dbReference>
<dbReference type="InterPro" id="IPR004569">
    <property type="entry name" value="PyrdxlP_synth_PdxJ"/>
</dbReference>
<keyword evidence="3 4" id="KW-0664">Pyridoxine biosynthesis</keyword>
<feature type="active site" description="Proton acceptor" evidence="4">
    <location>
        <position position="75"/>
    </location>
</feature>
<reference evidence="7 9" key="2">
    <citation type="submission" date="2018-10" db="EMBL/GenBank/DDBJ databases">
        <title>Complete genome sequence of Pseudomonas pelagia strain Kongs-67.</title>
        <authorList>
            <person name="Sinha R.K."/>
            <person name="Krishnan K."/>
        </authorList>
    </citation>
    <scope>NUCLEOTIDE SEQUENCE [LARGE SCALE GENOMIC DNA]</scope>
    <source>
        <strain evidence="7 9">Kongs-67</strain>
    </source>
</reference>
<feature type="site" description="Transition state stabilizer" evidence="4">
    <location>
        <position position="156"/>
    </location>
</feature>
<comment type="catalytic activity">
    <reaction evidence="4">
        <text>3-amino-2-oxopropyl phosphate + 1-deoxy-D-xylulose 5-phosphate = pyridoxine 5'-phosphate + phosphate + 2 H2O + H(+)</text>
        <dbReference type="Rhea" id="RHEA:15265"/>
        <dbReference type="ChEBI" id="CHEBI:15377"/>
        <dbReference type="ChEBI" id="CHEBI:15378"/>
        <dbReference type="ChEBI" id="CHEBI:43474"/>
        <dbReference type="ChEBI" id="CHEBI:57279"/>
        <dbReference type="ChEBI" id="CHEBI:57792"/>
        <dbReference type="ChEBI" id="CHEBI:58589"/>
        <dbReference type="EC" id="2.6.99.2"/>
    </reaction>
</comment>
<feature type="binding site" evidence="4">
    <location>
        <position position="196"/>
    </location>
    <ligand>
        <name>3-amino-2-oxopropyl phosphate</name>
        <dbReference type="ChEBI" id="CHEBI:57279"/>
    </ligand>
</feature>
<feature type="binding site" evidence="4">
    <location>
        <position position="105"/>
    </location>
    <ligand>
        <name>1-deoxy-D-xylulose 5-phosphate</name>
        <dbReference type="ChEBI" id="CHEBI:57792"/>
    </ligand>
</feature>
<dbReference type="EC" id="2.6.99.2" evidence="4 5"/>
<sequence>MTHPQRVLLGVNIDHIATLRQARGTRYPDPVQAAIEAEQAGADGITLHLREDRRHIQERDVRLMAEVLQTRMNLEMAVTEQMLDFAEEIRPANICLVPERREELTTEGGLDVAGNGARVQEAVERMAAIGSEVSLFIDPDPRQIEAAKRAGAPVIELHTGHYADTHGTEQAEALARLREGCIYARKLGLVVNAGHGLHYHNVEPIAAISGMNELNIGHAIIARALFSGLAQAVKDMRALILGASVGR</sequence>
<dbReference type="GO" id="GO:0033856">
    <property type="term" value="F:pyridoxine 5'-phosphate synthase activity"/>
    <property type="evidence" value="ECO:0007669"/>
    <property type="project" value="UniProtKB-UniRule"/>
</dbReference>
<dbReference type="FunFam" id="3.20.20.70:FF:000042">
    <property type="entry name" value="Pyridoxine 5'-phosphate synthase"/>
    <property type="match status" value="1"/>
</dbReference>
<organism evidence="6 8">
    <name type="scientific">Halopseudomonas pelagia</name>
    <dbReference type="NCBI Taxonomy" id="553151"/>
    <lineage>
        <taxon>Bacteria</taxon>
        <taxon>Pseudomonadati</taxon>
        <taxon>Pseudomonadota</taxon>
        <taxon>Gammaproteobacteria</taxon>
        <taxon>Pseudomonadales</taxon>
        <taxon>Pseudomonadaceae</taxon>
        <taxon>Halopseudomonas</taxon>
    </lineage>
</organism>
<accession>A0AA92ELS2</accession>
<evidence type="ECO:0000313" key="7">
    <source>
        <dbReference type="EMBL" id="QFY56017.1"/>
    </source>
</evidence>
<feature type="binding site" evidence="4">
    <location>
        <position position="23"/>
    </location>
    <ligand>
        <name>3-amino-2-oxopropyl phosphate</name>
        <dbReference type="ChEBI" id="CHEBI:57279"/>
    </ligand>
</feature>
<reference evidence="6 8" key="1">
    <citation type="submission" date="2017-09" db="EMBL/GenBank/DDBJ databases">
        <title>Bacterial and phytoplankton interrelationship in Kongsfjorden, an Arctic fjord.</title>
        <authorList>
            <person name="Sinha R."/>
            <person name="Krishnan K."/>
        </authorList>
    </citation>
    <scope>NUCLEOTIDE SEQUENCE [LARGE SCALE GENOMIC DNA]</scope>
    <source>
        <strain evidence="6 8">58</strain>
    </source>
</reference>
<dbReference type="RefSeq" id="WP_096346512.1">
    <property type="nucleotide sequence ID" value="NZ_CP033116.1"/>
</dbReference>
<dbReference type="InterPro" id="IPR013785">
    <property type="entry name" value="Aldolase_TIM"/>
</dbReference>
<dbReference type="PANTHER" id="PTHR30456">
    <property type="entry name" value="PYRIDOXINE 5'-PHOSPHATE SYNTHASE"/>
    <property type="match status" value="1"/>
</dbReference>
<name>A0AA92ELS2_9GAMM</name>
<dbReference type="GO" id="GO:0008615">
    <property type="term" value="P:pyridoxine biosynthetic process"/>
    <property type="evidence" value="ECO:0007669"/>
    <property type="project" value="UniProtKB-UniRule"/>
</dbReference>
<protein>
    <recommendedName>
        <fullName evidence="4 5">Pyridoxine 5'-phosphate synthase</fullName>
        <shortName evidence="4">PNP synthase</shortName>
        <ecNumber evidence="4 5">2.6.99.2</ecNumber>
    </recommendedName>
</protein>
<dbReference type="GO" id="GO:0005829">
    <property type="term" value="C:cytosol"/>
    <property type="evidence" value="ECO:0007669"/>
    <property type="project" value="TreeGrafter"/>
</dbReference>
<dbReference type="SUPFAM" id="SSF63892">
    <property type="entry name" value="Pyridoxine 5'-phosphate synthase"/>
    <property type="match status" value="1"/>
</dbReference>
<evidence type="ECO:0000256" key="5">
    <source>
        <dbReference type="NCBIfam" id="TIGR00559"/>
    </source>
</evidence>
<dbReference type="HAMAP" id="MF_00279">
    <property type="entry name" value="PdxJ"/>
    <property type="match status" value="1"/>
</dbReference>
<dbReference type="NCBIfam" id="NF003627">
    <property type="entry name" value="PRK05265.1-5"/>
    <property type="match status" value="1"/>
</dbReference>
<feature type="active site" description="Proton donor" evidence="4">
    <location>
        <position position="195"/>
    </location>
</feature>
<dbReference type="EMBL" id="CP033116">
    <property type="protein sequence ID" value="QFY56017.1"/>
    <property type="molecule type" value="Genomic_DNA"/>
</dbReference>
<evidence type="ECO:0000256" key="2">
    <source>
        <dbReference type="ARBA" id="ARBA00022679"/>
    </source>
</evidence>
<dbReference type="PANTHER" id="PTHR30456:SF0">
    <property type="entry name" value="PYRIDOXINE 5'-PHOSPHATE SYNTHASE"/>
    <property type="match status" value="1"/>
</dbReference>
<feature type="binding site" evidence="4">
    <location>
        <position position="50"/>
    </location>
    <ligand>
        <name>1-deoxy-D-xylulose 5-phosphate</name>
        <dbReference type="ChEBI" id="CHEBI:57792"/>
    </ligand>
</feature>
<comment type="similarity">
    <text evidence="4">Belongs to the PNP synthase family.</text>
</comment>
<dbReference type="InterPro" id="IPR036130">
    <property type="entry name" value="Pyridoxine-5'_phos_synth"/>
</dbReference>
<comment type="subcellular location">
    <subcellularLocation>
        <location evidence="4">Cytoplasm</location>
    </subcellularLocation>
</comment>
<feature type="binding site" evidence="4">
    <location>
        <begin position="14"/>
        <end position="15"/>
    </location>
    <ligand>
        <name>1-deoxy-D-xylulose 5-phosphate</name>
        <dbReference type="ChEBI" id="CHEBI:57792"/>
    </ligand>
</feature>
<feature type="active site" description="Proton acceptor" evidence="4">
    <location>
        <position position="48"/>
    </location>
</feature>
<evidence type="ECO:0000256" key="1">
    <source>
        <dbReference type="ARBA" id="ARBA00022490"/>
    </source>
</evidence>
<comment type="function">
    <text evidence="4">Catalyzes the complicated ring closure reaction between the two acyclic compounds 1-deoxy-D-xylulose-5-phosphate (DXP) and 3-amino-2-oxopropyl phosphate (1-amino-acetone-3-phosphate or AAP) to form pyridoxine 5'-phosphate (PNP) and inorganic phosphate.</text>
</comment>
<keyword evidence="1 4" id="KW-0963">Cytoplasm</keyword>
<comment type="subunit">
    <text evidence="4">Homooctamer; tetramer of dimers.</text>
</comment>
<dbReference type="NCBIfam" id="TIGR00559">
    <property type="entry name" value="pdxJ"/>
    <property type="match status" value="1"/>
</dbReference>
<evidence type="ECO:0000256" key="3">
    <source>
        <dbReference type="ARBA" id="ARBA00023096"/>
    </source>
</evidence>
<evidence type="ECO:0000313" key="9">
    <source>
        <dbReference type="Proteomes" id="UP000344571"/>
    </source>
</evidence>
<gene>
    <name evidence="4" type="primary">pdxJ</name>
    <name evidence="6" type="ORF">CO192_10250</name>
    <name evidence="7" type="ORF">EAO82_06360</name>
</gene>
<evidence type="ECO:0000313" key="6">
    <source>
        <dbReference type="EMBL" id="PCC99467.1"/>
    </source>
</evidence>
<proteinExistence type="inferred from homology"/>
<dbReference type="EMBL" id="NWMT01000102">
    <property type="protein sequence ID" value="PCC99467.1"/>
    <property type="molecule type" value="Genomic_DNA"/>
</dbReference>
<evidence type="ECO:0000256" key="4">
    <source>
        <dbReference type="HAMAP-Rule" id="MF_00279"/>
    </source>
</evidence>
<feature type="binding site" evidence="4">
    <location>
        <begin position="217"/>
        <end position="218"/>
    </location>
    <ligand>
        <name>3-amino-2-oxopropyl phosphate</name>
        <dbReference type="ChEBI" id="CHEBI:57279"/>
    </ligand>
</feature>
<dbReference type="Gene3D" id="3.20.20.70">
    <property type="entry name" value="Aldolase class I"/>
    <property type="match status" value="1"/>
</dbReference>
<evidence type="ECO:0000313" key="8">
    <source>
        <dbReference type="Proteomes" id="UP000243750"/>
    </source>
</evidence>